<feature type="repeat" description="WD" evidence="4">
    <location>
        <begin position="621"/>
        <end position="656"/>
    </location>
</feature>
<dbReference type="Pfam" id="PF17908">
    <property type="entry name" value="APAF1_C"/>
    <property type="match status" value="1"/>
</dbReference>
<evidence type="ECO:0000256" key="4">
    <source>
        <dbReference type="PROSITE-ProRule" id="PRU00221"/>
    </source>
</evidence>
<organism evidence="6 7">
    <name type="scientific">Brassicogethes aeneus</name>
    <name type="common">Rape pollen beetle</name>
    <name type="synonym">Meligethes aeneus</name>
    <dbReference type="NCBI Taxonomy" id="1431903"/>
    <lineage>
        <taxon>Eukaryota</taxon>
        <taxon>Metazoa</taxon>
        <taxon>Ecdysozoa</taxon>
        <taxon>Arthropoda</taxon>
        <taxon>Hexapoda</taxon>
        <taxon>Insecta</taxon>
        <taxon>Pterygota</taxon>
        <taxon>Neoptera</taxon>
        <taxon>Endopterygota</taxon>
        <taxon>Coleoptera</taxon>
        <taxon>Polyphaga</taxon>
        <taxon>Cucujiformia</taxon>
        <taxon>Nitidulidae</taxon>
        <taxon>Meligethinae</taxon>
        <taxon>Brassicogethes</taxon>
    </lineage>
</organism>
<protein>
    <recommendedName>
        <fullName evidence="5">CARD domain-containing protein</fullName>
    </recommendedName>
</protein>
<dbReference type="Gene3D" id="1.10.8.430">
    <property type="entry name" value="Helical domain of apoptotic protease-activating factors"/>
    <property type="match status" value="1"/>
</dbReference>
<dbReference type="Proteomes" id="UP001154078">
    <property type="component" value="Chromosome 3"/>
</dbReference>
<dbReference type="Pfam" id="PF00400">
    <property type="entry name" value="WD40"/>
    <property type="match status" value="1"/>
</dbReference>
<dbReference type="InterPro" id="IPR042197">
    <property type="entry name" value="Apaf_helical"/>
</dbReference>
<dbReference type="Pfam" id="PF00931">
    <property type="entry name" value="NB-ARC"/>
    <property type="match status" value="1"/>
</dbReference>
<dbReference type="SUPFAM" id="SSF50978">
    <property type="entry name" value="WD40 repeat-like"/>
    <property type="match status" value="2"/>
</dbReference>
<evidence type="ECO:0000256" key="3">
    <source>
        <dbReference type="ARBA" id="ARBA00022737"/>
    </source>
</evidence>
<dbReference type="AlphaFoldDB" id="A0A9P0B1V0"/>
<dbReference type="Gene3D" id="2.130.10.10">
    <property type="entry name" value="YVTN repeat-like/Quinoprotein amine dehydrogenase"/>
    <property type="match status" value="3"/>
</dbReference>
<accession>A0A9P0B1V0</accession>
<dbReference type="InterPro" id="IPR036388">
    <property type="entry name" value="WH-like_DNA-bd_sf"/>
</dbReference>
<dbReference type="Gene3D" id="1.10.10.10">
    <property type="entry name" value="Winged helix-like DNA-binding domain superfamily/Winged helix DNA-binding domain"/>
    <property type="match status" value="1"/>
</dbReference>
<dbReference type="InterPro" id="IPR002182">
    <property type="entry name" value="NB-ARC"/>
</dbReference>
<name>A0A9P0B1V0_BRAAE</name>
<dbReference type="PANTHER" id="PTHR22845">
    <property type="entry name" value="APOPTOTIC PROTEASE-ACTIVATING FACTOR 1"/>
    <property type="match status" value="1"/>
</dbReference>
<dbReference type="PROSITE" id="PS50209">
    <property type="entry name" value="CARD"/>
    <property type="match status" value="1"/>
</dbReference>
<dbReference type="GO" id="GO:0042981">
    <property type="term" value="P:regulation of apoptotic process"/>
    <property type="evidence" value="ECO:0007669"/>
    <property type="project" value="InterPro"/>
</dbReference>
<dbReference type="PROSITE" id="PS50082">
    <property type="entry name" value="WD_REPEATS_2"/>
    <property type="match status" value="1"/>
</dbReference>
<evidence type="ECO:0000313" key="6">
    <source>
        <dbReference type="EMBL" id="CAH0552926.1"/>
    </source>
</evidence>
<dbReference type="InterPro" id="IPR036322">
    <property type="entry name" value="WD40_repeat_dom_sf"/>
</dbReference>
<keyword evidence="3" id="KW-0677">Repeat</keyword>
<proteinExistence type="predicted"/>
<dbReference type="GO" id="GO:0005829">
    <property type="term" value="C:cytosol"/>
    <property type="evidence" value="ECO:0007669"/>
    <property type="project" value="UniProtKB-ARBA"/>
</dbReference>
<dbReference type="SUPFAM" id="SSF52540">
    <property type="entry name" value="P-loop containing nucleoside triphosphate hydrolases"/>
    <property type="match status" value="1"/>
</dbReference>
<reference evidence="6" key="1">
    <citation type="submission" date="2021-12" db="EMBL/GenBank/DDBJ databases">
        <authorList>
            <person name="King R."/>
        </authorList>
    </citation>
    <scope>NUCLEOTIDE SEQUENCE</scope>
</reference>
<dbReference type="GO" id="GO:0006915">
    <property type="term" value="P:apoptotic process"/>
    <property type="evidence" value="ECO:0007669"/>
    <property type="project" value="UniProtKB-KW"/>
</dbReference>
<dbReference type="InterPro" id="IPR041452">
    <property type="entry name" value="APAF1_C"/>
</dbReference>
<sequence length="1276" mass="147340">MAPHIITINSFRTVLNLDELIDHLIANKILYPSEYKYLWSKDPEDRLNYVIDFINKAGSNVENNLLKYLNEKHPNIEQIEQDKHDYHEALVRGGFPKLAKNSVKRSSDTETLTNKLKNLMPRDKLVVYGMMGCGKSFLVNQILNDVGIVKNYFDFKLFWVNLGEHQKNLDNILSTMWRLYSCVISAVKEPPLSHCPEDLEFLKKHVKELFLRFEMQNSLLILDDAGNDQLISHFDFGCKTVITTKNKNIVPIGMGTFVEVKAAFTEKETLEMFYCLGNTEEIEDHARDIYHICKGHPLVVAAISSFLNESKEDAGNPKIWEHIKENLSTGQYQFDETLQNAIKICVDNLKDDLKPYFYDLSIFQQDVNIPPEVLEILWQKNMIEVRNIMMQLANRSLVISFYHKDHKSYVYGVHDVFLNYLKAVTRDKRRDLHRKLIEAYNRVTNNNYLDLPNDNYTLQYIGFHLKEADDTEKFRIFLNLQFIEAKIRAAGHADVLRDMENYALYINKGNIDDKKLNDYRHFIKRFGPDIFYNDKTDIIQFALQEKSASHVYNDALAIATSNPSYPYFKLKNPRDVKRSSYKFKTDQDITAACFSNANEIFIGTSNGNIEKYINERKVSTLNGHTKTIISLKLNSNKTQLLSISEDHTVRVWKLKSNTRKSWDLSAHGSKADPKDKQRDWKSIIINESNDDPKVFKLNDIEDYCVAAAFSPNSLNEIAIGTNKGVITIWNTEKMQQICSTAQRRGYPVANLLFVKLKDCNPHIVCIINTSIFIFGYKDASLDYVMQLHTTDVPRAVFVCTPNDSPEIIGLIGGQIFVWNFFGPFKKSVYNLDEDSVCAILTNDSQYLIISTLGNSLCIWDNRQHKSIDVLYYWGLTKSLDTFYDDENSAHVLLISSDRKTLQQCEIKLQEEIRINSKFPEFSCWWNKARPLTAVRGKNKKIEIYQDYKMIAQTPEIKNNITYTKFCDTDHVVYGLESGEVRLFQLKNKNDRLLTAVEGRISYIELFGCVKNKKSYLIVSKDDLGSTCTIWPQKITQSFSKPKLFFKQDNLMFVVEGNGNISSWNLTENEVDVWYKNTEVLDVITATICSSKKHLALTFLREGNYFLQLYKVSYNDINVFKTISVDGQPNFSCYSFDGVILAIGMKSGDIQVWNTVNKYKSITLKLHETPVEYLLFSPGLEPILVSLGDQIAWWNLKKFQRTGRSFKTQSSVDEDLQERSTMNSLYWSSKQRFKNDQYLIACVKSHEQYAKLISASPEFTSFLTVDGTGKIYIMEVV</sequence>
<dbReference type="GO" id="GO:0043531">
    <property type="term" value="F:ADP binding"/>
    <property type="evidence" value="ECO:0007669"/>
    <property type="project" value="InterPro"/>
</dbReference>
<evidence type="ECO:0000259" key="5">
    <source>
        <dbReference type="PROSITE" id="PS50209"/>
    </source>
</evidence>
<evidence type="ECO:0000256" key="1">
    <source>
        <dbReference type="ARBA" id="ARBA00022574"/>
    </source>
</evidence>
<gene>
    <name evidence="6" type="ORF">MELIAE_LOCUS5051</name>
</gene>
<dbReference type="InterPro" id="IPR027417">
    <property type="entry name" value="P-loop_NTPase"/>
</dbReference>
<feature type="domain" description="CARD" evidence="5">
    <location>
        <begin position="1"/>
        <end position="74"/>
    </location>
</feature>
<dbReference type="EMBL" id="OV121134">
    <property type="protein sequence ID" value="CAH0552926.1"/>
    <property type="molecule type" value="Genomic_DNA"/>
</dbReference>
<dbReference type="Gene3D" id="3.40.50.300">
    <property type="entry name" value="P-loop containing nucleotide triphosphate hydrolases"/>
    <property type="match status" value="1"/>
</dbReference>
<dbReference type="InterPro" id="IPR048975">
    <property type="entry name" value="WHD_APAF1"/>
</dbReference>
<dbReference type="Pfam" id="PF21296">
    <property type="entry name" value="WHD_APAF1"/>
    <property type="match status" value="1"/>
</dbReference>
<dbReference type="OrthoDB" id="1357022at2759"/>
<dbReference type="Gene3D" id="1.25.40.370">
    <property type="match status" value="1"/>
</dbReference>
<dbReference type="PROSITE" id="PS50294">
    <property type="entry name" value="WD_REPEATS_REGION"/>
    <property type="match status" value="1"/>
</dbReference>
<dbReference type="SMART" id="SM00320">
    <property type="entry name" value="WD40"/>
    <property type="match status" value="6"/>
</dbReference>
<evidence type="ECO:0000313" key="7">
    <source>
        <dbReference type="Proteomes" id="UP001154078"/>
    </source>
</evidence>
<dbReference type="InterPro" id="IPR015943">
    <property type="entry name" value="WD40/YVTN_repeat-like_dom_sf"/>
</dbReference>
<dbReference type="InterPro" id="IPR001680">
    <property type="entry name" value="WD40_rpt"/>
</dbReference>
<keyword evidence="7" id="KW-1185">Reference proteome</keyword>
<dbReference type="PANTHER" id="PTHR22845:SF5">
    <property type="entry name" value="APOPTOTIC PROTEASE-ACTIVATING FACTOR 1"/>
    <property type="match status" value="1"/>
</dbReference>
<evidence type="ECO:0000256" key="2">
    <source>
        <dbReference type="ARBA" id="ARBA00022703"/>
    </source>
</evidence>
<dbReference type="InterPro" id="IPR001315">
    <property type="entry name" value="CARD"/>
</dbReference>
<keyword evidence="1 4" id="KW-0853">WD repeat</keyword>
<keyword evidence="2" id="KW-0053">Apoptosis</keyword>